<dbReference type="PROSITE" id="PS00792">
    <property type="entry name" value="DHPS_1"/>
    <property type="match status" value="1"/>
</dbReference>
<evidence type="ECO:0000313" key="12">
    <source>
        <dbReference type="Proteomes" id="UP000002709"/>
    </source>
</evidence>
<dbReference type="GO" id="GO:0046872">
    <property type="term" value="F:metal ion binding"/>
    <property type="evidence" value="ECO:0007669"/>
    <property type="project" value="UniProtKB-KW"/>
</dbReference>
<sequence>MSPHRPAGTTPPLKCRTRTLDFSEGPKVMGILNTTPDSFHDGGTLTGPEGELDLGLALERARRMLSEGADIIDIGGESSRPGARVISTDEEIQRTAPLIELVRRESDAPISIDTYKAAVAEAALQAGADIVNDISGFSFDSAMPSVCNSYGAAAVLMHTPARPADMQWSTRTPNGSEDITATVMHYLEEAVRRAEAAGVQDIIIDPGFGFGKSVEENFRLLKRLGEFRSTKRPVLAGLSNKSFLAHIAASGGKPVRPTAERLSATLAAETLAVLNGADIIRTHDAGGAKTCIRVVQAMVGLHG</sequence>
<dbReference type="SUPFAM" id="SSF51717">
    <property type="entry name" value="Dihydropteroate synthetase-like"/>
    <property type="match status" value="1"/>
</dbReference>
<comment type="similarity">
    <text evidence="9">Belongs to the DHPS family.</text>
</comment>
<evidence type="ECO:0000256" key="2">
    <source>
        <dbReference type="ARBA" id="ARBA00001946"/>
    </source>
</evidence>
<dbReference type="GO" id="GO:0046654">
    <property type="term" value="P:tetrahydrofolate biosynthetic process"/>
    <property type="evidence" value="ECO:0007669"/>
    <property type="project" value="UniProtKB-UniPathway"/>
</dbReference>
<dbReference type="GO" id="GO:0046656">
    <property type="term" value="P:folic acid biosynthetic process"/>
    <property type="evidence" value="ECO:0007669"/>
    <property type="project" value="UniProtKB-KW"/>
</dbReference>
<evidence type="ECO:0000256" key="4">
    <source>
        <dbReference type="ARBA" id="ARBA00012458"/>
    </source>
</evidence>
<accession>Q3B2A1</accession>
<dbReference type="KEGG" id="plt:Plut_1676"/>
<feature type="domain" description="Pterin-binding" evidence="10">
    <location>
        <begin position="26"/>
        <end position="293"/>
    </location>
</feature>
<dbReference type="AlphaFoldDB" id="Q3B2A1"/>
<organism evidence="11 12">
    <name type="scientific">Chlorobium luteolum (strain DSM 273 / BCRC 81028 / 2530)</name>
    <name type="common">Pelodictyon luteolum</name>
    <dbReference type="NCBI Taxonomy" id="319225"/>
    <lineage>
        <taxon>Bacteria</taxon>
        <taxon>Pseudomonadati</taxon>
        <taxon>Chlorobiota</taxon>
        <taxon>Chlorobiia</taxon>
        <taxon>Chlorobiales</taxon>
        <taxon>Chlorobiaceae</taxon>
        <taxon>Chlorobium/Pelodictyon group</taxon>
        <taxon>Pelodictyon</taxon>
    </lineage>
</organism>
<proteinExistence type="inferred from homology"/>
<dbReference type="PANTHER" id="PTHR20941:SF1">
    <property type="entry name" value="FOLIC ACID SYNTHESIS PROTEIN FOL1"/>
    <property type="match status" value="1"/>
</dbReference>
<dbReference type="Pfam" id="PF00809">
    <property type="entry name" value="Pterin_bind"/>
    <property type="match status" value="1"/>
</dbReference>
<dbReference type="EC" id="2.5.1.15" evidence="4 9"/>
<dbReference type="GO" id="GO:0004156">
    <property type="term" value="F:dihydropteroate synthase activity"/>
    <property type="evidence" value="ECO:0007669"/>
    <property type="project" value="UniProtKB-EC"/>
</dbReference>
<gene>
    <name evidence="11" type="ordered locus">Plut_1676</name>
</gene>
<reference evidence="12" key="1">
    <citation type="submission" date="2005-08" db="EMBL/GenBank/DDBJ databases">
        <title>Complete sequence of Pelodictyon luteolum DSM 273.</title>
        <authorList>
            <consortium name="US DOE Joint Genome Institute"/>
            <person name="Copeland A."/>
            <person name="Lucas S."/>
            <person name="Lapidus A."/>
            <person name="Barry K."/>
            <person name="Detter J.C."/>
            <person name="Glavina T."/>
            <person name="Hammon N."/>
            <person name="Israni S."/>
            <person name="Pitluck S."/>
            <person name="Bryant D."/>
            <person name="Schmutz J."/>
            <person name="Larimer F."/>
            <person name="Land M."/>
            <person name="Kyrpides N."/>
            <person name="Ivanova N."/>
            <person name="Richardson P."/>
        </authorList>
    </citation>
    <scope>NUCLEOTIDE SEQUENCE [LARGE SCALE GENOMIC DNA]</scope>
    <source>
        <strain evidence="12">DSM 273 / BCRC 81028 / 2530</strain>
    </source>
</reference>
<dbReference type="PROSITE" id="PS00793">
    <property type="entry name" value="DHPS_2"/>
    <property type="match status" value="1"/>
</dbReference>
<dbReference type="RefSeq" id="WP_011358402.1">
    <property type="nucleotide sequence ID" value="NC_007512.1"/>
</dbReference>
<dbReference type="InterPro" id="IPR045031">
    <property type="entry name" value="DHP_synth-like"/>
</dbReference>
<evidence type="ECO:0000256" key="5">
    <source>
        <dbReference type="ARBA" id="ARBA00022679"/>
    </source>
</evidence>
<dbReference type="NCBIfam" id="TIGR01496">
    <property type="entry name" value="DHPS"/>
    <property type="match status" value="1"/>
</dbReference>
<protein>
    <recommendedName>
        <fullName evidence="4 9">Dihydropteroate synthase</fullName>
        <shortName evidence="9">DHPS</shortName>
        <ecNumber evidence="4 9">2.5.1.15</ecNumber>
    </recommendedName>
    <alternativeName>
        <fullName evidence="9">Dihydropteroate pyrophosphorylase</fullName>
    </alternativeName>
</protein>
<dbReference type="PANTHER" id="PTHR20941">
    <property type="entry name" value="FOLATE SYNTHESIS PROTEINS"/>
    <property type="match status" value="1"/>
</dbReference>
<comment type="cofactor">
    <cofactor evidence="2 9">
        <name>Mg(2+)</name>
        <dbReference type="ChEBI" id="CHEBI:18420"/>
    </cofactor>
</comment>
<dbReference type="eggNOG" id="COG0294">
    <property type="taxonomic scope" value="Bacteria"/>
</dbReference>
<evidence type="ECO:0000259" key="10">
    <source>
        <dbReference type="PROSITE" id="PS50972"/>
    </source>
</evidence>
<evidence type="ECO:0000256" key="9">
    <source>
        <dbReference type="RuleBase" id="RU361205"/>
    </source>
</evidence>
<name>Q3B2A1_CHLL3</name>
<evidence type="ECO:0000256" key="1">
    <source>
        <dbReference type="ARBA" id="ARBA00000012"/>
    </source>
</evidence>
<evidence type="ECO:0000256" key="3">
    <source>
        <dbReference type="ARBA" id="ARBA00004763"/>
    </source>
</evidence>
<dbReference type="GO" id="GO:0005829">
    <property type="term" value="C:cytosol"/>
    <property type="evidence" value="ECO:0007669"/>
    <property type="project" value="TreeGrafter"/>
</dbReference>
<comment type="pathway">
    <text evidence="3 9">Cofactor biosynthesis; tetrahydrofolate biosynthesis; 7,8-dihydrofolate from 2-amino-4-hydroxy-6-hydroxymethyl-7,8-dihydropteridine diphosphate and 4-aminobenzoate: step 1/2.</text>
</comment>
<evidence type="ECO:0000256" key="6">
    <source>
        <dbReference type="ARBA" id="ARBA00022723"/>
    </source>
</evidence>
<keyword evidence="8 9" id="KW-0289">Folate biosynthesis</keyword>
<dbReference type="InterPro" id="IPR006390">
    <property type="entry name" value="DHP_synth_dom"/>
</dbReference>
<keyword evidence="6 9" id="KW-0479">Metal-binding</keyword>
<evidence type="ECO:0000313" key="11">
    <source>
        <dbReference type="EMBL" id="ABB24530.1"/>
    </source>
</evidence>
<dbReference type="InterPro" id="IPR011005">
    <property type="entry name" value="Dihydropteroate_synth-like_sf"/>
</dbReference>
<comment type="catalytic activity">
    <reaction evidence="1">
        <text>(7,8-dihydropterin-6-yl)methyl diphosphate + 4-aminobenzoate = 7,8-dihydropteroate + diphosphate</text>
        <dbReference type="Rhea" id="RHEA:19949"/>
        <dbReference type="ChEBI" id="CHEBI:17836"/>
        <dbReference type="ChEBI" id="CHEBI:17839"/>
        <dbReference type="ChEBI" id="CHEBI:33019"/>
        <dbReference type="ChEBI" id="CHEBI:72950"/>
        <dbReference type="EC" id="2.5.1.15"/>
    </reaction>
</comment>
<dbReference type="CDD" id="cd00739">
    <property type="entry name" value="DHPS"/>
    <property type="match status" value="1"/>
</dbReference>
<keyword evidence="7 9" id="KW-0460">Magnesium</keyword>
<dbReference type="STRING" id="319225.Plut_1676"/>
<keyword evidence="5 9" id="KW-0808">Transferase</keyword>
<comment type="function">
    <text evidence="9">Catalyzes the condensation of para-aminobenzoate (pABA) with 6-hydroxymethyl-7,8-dihydropterin diphosphate (DHPt-PP) to form 7,8-dihydropteroate (H2Pte), the immediate precursor of folate derivatives.</text>
</comment>
<dbReference type="Gene3D" id="3.20.20.20">
    <property type="entry name" value="Dihydropteroate synthase-like"/>
    <property type="match status" value="1"/>
</dbReference>
<dbReference type="InterPro" id="IPR000489">
    <property type="entry name" value="Pterin-binding_dom"/>
</dbReference>
<evidence type="ECO:0000256" key="8">
    <source>
        <dbReference type="ARBA" id="ARBA00022909"/>
    </source>
</evidence>
<dbReference type="OrthoDB" id="9811744at2"/>
<evidence type="ECO:0000256" key="7">
    <source>
        <dbReference type="ARBA" id="ARBA00022842"/>
    </source>
</evidence>
<dbReference type="EMBL" id="CP000096">
    <property type="protein sequence ID" value="ABB24530.1"/>
    <property type="molecule type" value="Genomic_DNA"/>
</dbReference>
<keyword evidence="12" id="KW-1185">Reference proteome</keyword>
<dbReference type="PROSITE" id="PS50972">
    <property type="entry name" value="PTERIN_BINDING"/>
    <property type="match status" value="1"/>
</dbReference>
<dbReference type="HOGENOM" id="CLU_008023_0_1_10"/>
<dbReference type="UniPathway" id="UPA00077">
    <property type="reaction ID" value="UER00156"/>
</dbReference>
<dbReference type="Proteomes" id="UP000002709">
    <property type="component" value="Chromosome"/>
</dbReference>